<organism evidence="2 3">
    <name type="scientific">Hadarchaeum yellowstonense</name>
    <dbReference type="NCBI Taxonomy" id="1776334"/>
    <lineage>
        <taxon>Archaea</taxon>
        <taxon>Methanobacteriati</taxon>
        <taxon>Candidatus Hadarchaeota</taxon>
        <taxon>Candidatus Hadarchaeia</taxon>
        <taxon>Candidatus Hadarchaeales</taxon>
        <taxon>Candidatus Hadarchaeaceae</taxon>
        <taxon>Candidatus Hadarchaeum</taxon>
    </lineage>
</organism>
<dbReference type="CDD" id="cd00077">
    <property type="entry name" value="HDc"/>
    <property type="match status" value="1"/>
</dbReference>
<dbReference type="PANTHER" id="PTHR38659">
    <property type="entry name" value="METAL-DEPENDENT PHOSPHOHYDROLASE"/>
    <property type="match status" value="1"/>
</dbReference>
<keyword evidence="2" id="KW-0378">Hydrolase</keyword>
<dbReference type="InterPro" id="IPR003607">
    <property type="entry name" value="HD/PDEase_dom"/>
</dbReference>
<dbReference type="Gene3D" id="1.10.3210.10">
    <property type="entry name" value="Hypothetical protein af1432"/>
    <property type="match status" value="1"/>
</dbReference>
<name>A0A147JW54_HADYE</name>
<dbReference type="InterPro" id="IPR006675">
    <property type="entry name" value="HDIG_dom"/>
</dbReference>
<dbReference type="PROSITE" id="PS51831">
    <property type="entry name" value="HD"/>
    <property type="match status" value="1"/>
</dbReference>
<dbReference type="STRING" id="1776334.APZ16_00995"/>
<dbReference type="InterPro" id="IPR006674">
    <property type="entry name" value="HD_domain"/>
</dbReference>
<proteinExistence type="predicted"/>
<feature type="domain" description="HD" evidence="1">
    <location>
        <begin position="19"/>
        <end position="130"/>
    </location>
</feature>
<dbReference type="InterPro" id="IPR004454">
    <property type="entry name" value="HD-related"/>
</dbReference>
<dbReference type="NCBIfam" id="TIGR00295">
    <property type="entry name" value="TIGR00295 family protein"/>
    <property type="match status" value="1"/>
</dbReference>
<evidence type="ECO:0000313" key="2">
    <source>
        <dbReference type="EMBL" id="KUO40738.1"/>
    </source>
</evidence>
<dbReference type="Proteomes" id="UP000074294">
    <property type="component" value="Unassembled WGS sequence"/>
</dbReference>
<accession>A0A147JW54</accession>
<dbReference type="GO" id="GO:0016787">
    <property type="term" value="F:hydrolase activity"/>
    <property type="evidence" value="ECO:0007669"/>
    <property type="project" value="UniProtKB-KW"/>
</dbReference>
<dbReference type="SUPFAM" id="SSF109604">
    <property type="entry name" value="HD-domain/PDEase-like"/>
    <property type="match status" value="1"/>
</dbReference>
<dbReference type="Pfam" id="PF01966">
    <property type="entry name" value="HD"/>
    <property type="match status" value="1"/>
</dbReference>
<reference evidence="2 3" key="1">
    <citation type="journal article" date="2016" name="Nat. Microbiol.">
        <title>Genomic inference of the metabolism of cosmopolitan subsurface Archaea, Hadesarchaea.</title>
        <authorList>
            <person name="Baker B.J."/>
            <person name="Saw J.H."/>
            <person name="Lind A.E."/>
            <person name="Lazar C.S."/>
            <person name="Hinrichs K.-U."/>
            <person name="Teske A.P."/>
            <person name="Ettema T.J."/>
        </authorList>
    </citation>
    <scope>NUCLEOTIDE SEQUENCE [LARGE SCALE GENOMIC DNA]</scope>
</reference>
<dbReference type="EMBL" id="LQMQ01000036">
    <property type="protein sequence ID" value="KUO40738.1"/>
    <property type="molecule type" value="Genomic_DNA"/>
</dbReference>
<comment type="caution">
    <text evidence="2">The sequence shown here is derived from an EMBL/GenBank/DDBJ whole genome shotgun (WGS) entry which is preliminary data.</text>
</comment>
<sequence length="178" mass="20146">MDRERALEALREAGCPENVVQHCLAVERTALSIAQRIRKNGHRIDLQLVSLGGLLHDIGRARTHGIEHGVIGGKILREMGLGDLARFAERHIGSGIPAEEARELGLPARDFTPRTLEEKVVTYADKLVIKNRRGSYREAVEWFRAELGPDHPALERFRRLHEEIQKLMKPVSGQRSRK</sequence>
<dbReference type="AlphaFoldDB" id="A0A147JW54"/>
<gene>
    <name evidence="2" type="ORF">APZ16_00995</name>
</gene>
<evidence type="ECO:0000313" key="3">
    <source>
        <dbReference type="Proteomes" id="UP000074294"/>
    </source>
</evidence>
<evidence type="ECO:0000259" key="1">
    <source>
        <dbReference type="PROSITE" id="PS51831"/>
    </source>
</evidence>
<dbReference type="PANTHER" id="PTHR38659:SF2">
    <property type="entry name" value="HDIG DOMAIN PROTEIN"/>
    <property type="match status" value="1"/>
</dbReference>
<dbReference type="NCBIfam" id="TIGR00277">
    <property type="entry name" value="HDIG"/>
    <property type="match status" value="1"/>
</dbReference>
<dbReference type="SMART" id="SM00471">
    <property type="entry name" value="HDc"/>
    <property type="match status" value="1"/>
</dbReference>
<protein>
    <submittedName>
        <fullName evidence="2">Phosphohydrolase</fullName>
    </submittedName>
</protein>